<dbReference type="InterPro" id="IPR007533">
    <property type="entry name" value="Cyt_c_oxidase_assmbl_CtaG"/>
</dbReference>
<dbReference type="Gene3D" id="2.60.370.10">
    <property type="entry name" value="Ctag/Cox11"/>
    <property type="match status" value="1"/>
</dbReference>
<dbReference type="Pfam" id="PF04442">
    <property type="entry name" value="CtaG_Cox11"/>
    <property type="match status" value="1"/>
</dbReference>
<evidence type="ECO:0000256" key="1">
    <source>
        <dbReference type="ARBA" id="ARBA00004007"/>
    </source>
</evidence>
<feature type="transmembrane region" description="Helical" evidence="6">
    <location>
        <begin position="12"/>
        <end position="30"/>
    </location>
</feature>
<organism evidence="7">
    <name type="scientific">hydrothermal vent metagenome</name>
    <dbReference type="NCBI Taxonomy" id="652676"/>
    <lineage>
        <taxon>unclassified sequences</taxon>
        <taxon>metagenomes</taxon>
        <taxon>ecological metagenomes</taxon>
    </lineage>
</organism>
<dbReference type="PANTHER" id="PTHR21320">
    <property type="entry name" value="CYTOCHROME C OXIDASE ASSEMBLY PROTEIN COX11-RELATED"/>
    <property type="match status" value="1"/>
</dbReference>
<accession>A0A3B0WGY5</accession>
<dbReference type="HAMAP" id="MF_00155">
    <property type="entry name" value="CtaG"/>
    <property type="match status" value="1"/>
</dbReference>
<dbReference type="AlphaFoldDB" id="A0A3B0WGY5"/>
<reference evidence="7" key="1">
    <citation type="submission" date="2018-06" db="EMBL/GenBank/DDBJ databases">
        <authorList>
            <person name="Zhirakovskaya E."/>
        </authorList>
    </citation>
    <scope>NUCLEOTIDE SEQUENCE</scope>
</reference>
<dbReference type="EMBL" id="UOFE01000022">
    <property type="protein sequence ID" value="VAW51720.1"/>
    <property type="molecule type" value="Genomic_DNA"/>
</dbReference>
<evidence type="ECO:0000256" key="4">
    <source>
        <dbReference type="ARBA" id="ARBA00022989"/>
    </source>
</evidence>
<proteinExistence type="inferred from homology"/>
<keyword evidence="3 6" id="KW-0812">Transmembrane</keyword>
<dbReference type="GO" id="GO:0005507">
    <property type="term" value="F:copper ion binding"/>
    <property type="evidence" value="ECO:0007669"/>
    <property type="project" value="InterPro"/>
</dbReference>
<evidence type="ECO:0000256" key="5">
    <source>
        <dbReference type="ARBA" id="ARBA00023136"/>
    </source>
</evidence>
<comment type="subcellular location">
    <subcellularLocation>
        <location evidence="2">Membrane</location>
        <topology evidence="2">Single-pass membrane protein</topology>
    </subcellularLocation>
</comment>
<keyword evidence="5 6" id="KW-0472">Membrane</keyword>
<evidence type="ECO:0000256" key="2">
    <source>
        <dbReference type="ARBA" id="ARBA00004167"/>
    </source>
</evidence>
<comment type="function">
    <text evidence="1">Exerts its effect at some terminal stage of cytochrome c oxidase synthesis, probably by being involved in the insertion of the copper B into subunit I.</text>
</comment>
<dbReference type="FunFam" id="2.60.370.10:FF:000001">
    <property type="entry name" value="COX11 cytochrome c oxidase assembly homolog"/>
    <property type="match status" value="1"/>
</dbReference>
<dbReference type="PANTHER" id="PTHR21320:SF3">
    <property type="entry name" value="CYTOCHROME C OXIDASE ASSEMBLY PROTEIN COX11, MITOCHONDRIAL-RELATED"/>
    <property type="match status" value="1"/>
</dbReference>
<dbReference type="GO" id="GO:0005739">
    <property type="term" value="C:mitochondrion"/>
    <property type="evidence" value="ECO:0007669"/>
    <property type="project" value="UniProtKB-ARBA"/>
</dbReference>
<gene>
    <name evidence="7" type="ORF">MNBD_GAMMA05-33</name>
</gene>
<dbReference type="PIRSF" id="PIRSF005413">
    <property type="entry name" value="COX11"/>
    <property type="match status" value="1"/>
</dbReference>
<evidence type="ECO:0000256" key="3">
    <source>
        <dbReference type="ARBA" id="ARBA00022692"/>
    </source>
</evidence>
<evidence type="ECO:0000313" key="7">
    <source>
        <dbReference type="EMBL" id="VAW51720.1"/>
    </source>
</evidence>
<protein>
    <submittedName>
        <fullName evidence="7">Cytochrome oxidase biogenesis protein Cox11-CtaG, copper delivery to Cox1</fullName>
    </submittedName>
</protein>
<sequence>MNKDDKKIVQNLMFVVLGMFCFGFALVPLYDVFCEYTGLNGKTGVQYVSEEQMQIDTTREIKVEFLANLNANMPWEFKPLKTAVRVHPGEATKVVYVAKNTSDRDIVGNAVPSVSPGIAAAYFQKTECFCFTEQVLKAGEEKIMPVVFIVDPAIDEDVHEITLSYTFFIKPGSEDAKASVESRSTSGISIASSTPLTQH</sequence>
<dbReference type="NCBIfam" id="NF003465">
    <property type="entry name" value="PRK05089.1"/>
    <property type="match status" value="1"/>
</dbReference>
<evidence type="ECO:0000256" key="6">
    <source>
        <dbReference type="SAM" id="Phobius"/>
    </source>
</evidence>
<name>A0A3B0WGY5_9ZZZZ</name>
<dbReference type="SUPFAM" id="SSF110111">
    <property type="entry name" value="Ctag/Cox11"/>
    <property type="match status" value="1"/>
</dbReference>
<keyword evidence="4 6" id="KW-1133">Transmembrane helix</keyword>
<dbReference type="GO" id="GO:0016020">
    <property type="term" value="C:membrane"/>
    <property type="evidence" value="ECO:0007669"/>
    <property type="project" value="UniProtKB-SubCell"/>
</dbReference>
<dbReference type="InterPro" id="IPR023471">
    <property type="entry name" value="CtaG/Cox11_dom_sf"/>
</dbReference>